<keyword evidence="2" id="KW-0732">Signal</keyword>
<evidence type="ECO:0000256" key="1">
    <source>
        <dbReference type="SAM" id="MobiDB-lite"/>
    </source>
</evidence>
<feature type="signal peptide" evidence="2">
    <location>
        <begin position="1"/>
        <end position="21"/>
    </location>
</feature>
<feature type="region of interest" description="Disordered" evidence="1">
    <location>
        <begin position="265"/>
        <end position="285"/>
    </location>
</feature>
<name>A0A420VWL0_9SPHI</name>
<evidence type="ECO:0000256" key="2">
    <source>
        <dbReference type="SAM" id="SignalP"/>
    </source>
</evidence>
<dbReference type="RefSeq" id="WP_121125283.1">
    <property type="nucleotide sequence ID" value="NZ_RBWS01000011.1"/>
</dbReference>
<accession>A0A420VWL0</accession>
<organism evidence="3 4">
    <name type="scientific">Sphingobacterium puteale</name>
    <dbReference type="NCBI Taxonomy" id="2420510"/>
    <lineage>
        <taxon>Bacteria</taxon>
        <taxon>Pseudomonadati</taxon>
        <taxon>Bacteroidota</taxon>
        <taxon>Sphingobacteriia</taxon>
        <taxon>Sphingobacteriales</taxon>
        <taxon>Sphingobacteriaceae</taxon>
        <taxon>Sphingobacterium</taxon>
    </lineage>
</organism>
<dbReference type="EMBL" id="RBWS01000011">
    <property type="protein sequence ID" value="RKO70763.1"/>
    <property type="molecule type" value="Genomic_DNA"/>
</dbReference>
<reference evidence="3 4" key="1">
    <citation type="submission" date="2018-10" db="EMBL/GenBank/DDBJ databases">
        <title>Sphingobacterium sp. M05W1-28.</title>
        <authorList>
            <person name="Cai H."/>
        </authorList>
    </citation>
    <scope>NUCLEOTIDE SEQUENCE [LARGE SCALE GENOMIC DNA]</scope>
    <source>
        <strain evidence="3 4">M05W1-28</strain>
    </source>
</reference>
<feature type="compositionally biased region" description="Gly residues" evidence="1">
    <location>
        <begin position="266"/>
        <end position="285"/>
    </location>
</feature>
<dbReference type="Proteomes" id="UP000282423">
    <property type="component" value="Unassembled WGS sequence"/>
</dbReference>
<keyword evidence="4" id="KW-1185">Reference proteome</keyword>
<proteinExistence type="predicted"/>
<evidence type="ECO:0008006" key="5">
    <source>
        <dbReference type="Google" id="ProtNLM"/>
    </source>
</evidence>
<sequence>MKRFVKTIFFVFLLLMLGCQKENNNTELIDITSKAKSIYDNSLKEKGTNKLFDKYGIKIAWDDYKIAADGSLIISTRISKQPNNNGNILGRFELHFEKHGESYSNGSIKYFLPWKQAKRADYIAYDFTGKIIRPKASLKLKGDFDPSNTYQQYFYPTDVVKRSCPANLYFNIETNSCEFIWNMPIGGNITPMYWEVNYENLVSRYYLAPLDDNGTPYYPELTDPSYLDMVDVVAYPEYRWYGGEVFYAAPILNPYYIPNSNDNGSGSSGGGGGSGSGPGTGSGSGTGYTTDISKLNFDLEGILNYYEDEYYNDNGISRPRTFDFWLEVEKTRSQATGLVIGIVSVTPIPKKPIDEYINAHGERVVRELTVLPSTVRYTPTPLGNSYLIMASFMVNAVYKYYDGALCTKIVTRQYERTGGCIVW</sequence>
<dbReference type="AlphaFoldDB" id="A0A420VWL0"/>
<gene>
    <name evidence="3" type="ORF">D7322_15965</name>
</gene>
<feature type="chain" id="PRO_5019384058" description="Lipoprotein" evidence="2">
    <location>
        <begin position="22"/>
        <end position="423"/>
    </location>
</feature>
<comment type="caution">
    <text evidence="3">The sequence shown here is derived from an EMBL/GenBank/DDBJ whole genome shotgun (WGS) entry which is preliminary data.</text>
</comment>
<evidence type="ECO:0000313" key="3">
    <source>
        <dbReference type="EMBL" id="RKO70763.1"/>
    </source>
</evidence>
<evidence type="ECO:0000313" key="4">
    <source>
        <dbReference type="Proteomes" id="UP000282423"/>
    </source>
</evidence>
<protein>
    <recommendedName>
        <fullName evidence="5">Lipoprotein</fullName>
    </recommendedName>
</protein>
<dbReference type="PROSITE" id="PS51257">
    <property type="entry name" value="PROKAR_LIPOPROTEIN"/>
    <property type="match status" value="1"/>
</dbReference>